<evidence type="ECO:0000256" key="7">
    <source>
        <dbReference type="ARBA" id="ARBA00023136"/>
    </source>
</evidence>
<accession>A0A9Q1QB97</accession>
<dbReference type="Pfam" id="PF05695">
    <property type="entry name" value="Ycf2"/>
    <property type="match status" value="1"/>
</dbReference>
<feature type="transmembrane region" description="Helical" evidence="8">
    <location>
        <begin position="108"/>
        <end position="128"/>
    </location>
</feature>
<keyword evidence="6" id="KW-0520">NAD</keyword>
<evidence type="ECO:0000256" key="1">
    <source>
        <dbReference type="ARBA" id="ARBA00004141"/>
    </source>
</evidence>
<reference evidence="11" key="1">
    <citation type="submission" date="2022-04" db="EMBL/GenBank/DDBJ databases">
        <title>Carnegiea gigantea Genome sequencing and assembly v2.</title>
        <authorList>
            <person name="Copetti D."/>
            <person name="Sanderson M.J."/>
            <person name="Burquez A."/>
            <person name="Wojciechowski M.F."/>
        </authorList>
    </citation>
    <scope>NUCLEOTIDE SEQUENCE</scope>
    <source>
        <strain evidence="11">SGP5-SGP5p</strain>
        <tissue evidence="11">Aerial part</tissue>
    </source>
</reference>
<name>A0A9Q1QB97_9CARY</name>
<evidence type="ECO:0000256" key="8">
    <source>
        <dbReference type="SAM" id="Phobius"/>
    </source>
</evidence>
<keyword evidence="12" id="KW-1185">Reference proteome</keyword>
<sequence>MNGNSIPLIFIIVRIGSKLSPSLFHEWTPNNFITITQTSMKHIVAYSFIGQMRYVIIGRIVGDSNDGYASMKTYMLFYISMNLGTFTYIISFALRIETNNIQDYARLYTKNLILALSLALYLLSLGGLPQLPGRPIFLGFITSVLSICYYPKIIKLLMIQRNPEITPHVETKSIYLRGLFPIPVNSFGPKNDTLEKSIESSNMIIALLFLPKEKNTLESCFLDPKKNDLIRKGHDWEFFDHFSLQNIINLNFRITFGNLNEALDLLSHACSS</sequence>
<feature type="domain" description="Ycf2 N-terminal" evidence="10">
    <location>
        <begin position="168"/>
        <end position="226"/>
    </location>
</feature>
<dbReference type="Pfam" id="PF00361">
    <property type="entry name" value="Proton_antipo_M"/>
    <property type="match status" value="1"/>
</dbReference>
<comment type="caution">
    <text evidence="11">The sequence shown here is derived from an EMBL/GenBank/DDBJ whole genome shotgun (WGS) entry which is preliminary data.</text>
</comment>
<keyword evidence="5 8" id="KW-1133">Transmembrane helix</keyword>
<feature type="transmembrane region" description="Helical" evidence="8">
    <location>
        <begin position="74"/>
        <end position="96"/>
    </location>
</feature>
<gene>
    <name evidence="11" type="ORF">Cgig2_020764</name>
</gene>
<evidence type="ECO:0000256" key="5">
    <source>
        <dbReference type="ARBA" id="ARBA00022989"/>
    </source>
</evidence>
<evidence type="ECO:0008006" key="13">
    <source>
        <dbReference type="Google" id="ProtNLM"/>
    </source>
</evidence>
<protein>
    <recommendedName>
        <fullName evidence="13">NADH-plastoquinone oxidoreductase subunit 5</fullName>
    </recommendedName>
</protein>
<dbReference type="PANTHER" id="PTHR22773">
    <property type="entry name" value="NADH DEHYDROGENASE"/>
    <property type="match status" value="1"/>
</dbReference>
<proteinExistence type="predicted"/>
<keyword evidence="7 8" id="KW-0472">Membrane</keyword>
<evidence type="ECO:0000313" key="12">
    <source>
        <dbReference type="Proteomes" id="UP001153076"/>
    </source>
</evidence>
<dbReference type="Proteomes" id="UP001153076">
    <property type="component" value="Unassembled WGS sequence"/>
</dbReference>
<keyword evidence="2" id="KW-0813">Transport</keyword>
<feature type="transmembrane region" description="Helical" evidence="8">
    <location>
        <begin position="43"/>
        <end position="62"/>
    </location>
</feature>
<organism evidence="11 12">
    <name type="scientific">Carnegiea gigantea</name>
    <dbReference type="NCBI Taxonomy" id="171969"/>
    <lineage>
        <taxon>Eukaryota</taxon>
        <taxon>Viridiplantae</taxon>
        <taxon>Streptophyta</taxon>
        <taxon>Embryophyta</taxon>
        <taxon>Tracheophyta</taxon>
        <taxon>Spermatophyta</taxon>
        <taxon>Magnoliopsida</taxon>
        <taxon>eudicotyledons</taxon>
        <taxon>Gunneridae</taxon>
        <taxon>Pentapetalae</taxon>
        <taxon>Caryophyllales</taxon>
        <taxon>Cactineae</taxon>
        <taxon>Cactaceae</taxon>
        <taxon>Cactoideae</taxon>
        <taxon>Echinocereeae</taxon>
        <taxon>Carnegiea</taxon>
    </lineage>
</organism>
<evidence type="ECO:0000259" key="10">
    <source>
        <dbReference type="Pfam" id="PF05695"/>
    </source>
</evidence>
<keyword evidence="3 8" id="KW-0812">Transmembrane</keyword>
<feature type="domain" description="NADH:quinone oxidoreductase/Mrp antiporter transmembrane" evidence="9">
    <location>
        <begin position="31"/>
        <end position="145"/>
    </location>
</feature>
<dbReference type="InterPro" id="IPR056777">
    <property type="entry name" value="Ycf2_N"/>
</dbReference>
<dbReference type="GO" id="GO:0016020">
    <property type="term" value="C:membrane"/>
    <property type="evidence" value="ECO:0007669"/>
    <property type="project" value="UniProtKB-SubCell"/>
</dbReference>
<feature type="transmembrane region" description="Helical" evidence="8">
    <location>
        <begin position="134"/>
        <end position="151"/>
    </location>
</feature>
<evidence type="ECO:0000256" key="3">
    <source>
        <dbReference type="ARBA" id="ARBA00022692"/>
    </source>
</evidence>
<evidence type="ECO:0000259" key="9">
    <source>
        <dbReference type="Pfam" id="PF00361"/>
    </source>
</evidence>
<evidence type="ECO:0000313" key="11">
    <source>
        <dbReference type="EMBL" id="KAJ8435121.1"/>
    </source>
</evidence>
<comment type="subcellular location">
    <subcellularLocation>
        <location evidence="1">Membrane</location>
        <topology evidence="1">Multi-pass membrane protein</topology>
    </subcellularLocation>
</comment>
<evidence type="ECO:0000256" key="6">
    <source>
        <dbReference type="ARBA" id="ARBA00023027"/>
    </source>
</evidence>
<dbReference type="GO" id="GO:0009536">
    <property type="term" value="C:plastid"/>
    <property type="evidence" value="ECO:0007669"/>
    <property type="project" value="UniProtKB-ARBA"/>
</dbReference>
<dbReference type="OrthoDB" id="1876953at2759"/>
<dbReference type="EMBL" id="JAKOGI010000431">
    <property type="protein sequence ID" value="KAJ8435121.1"/>
    <property type="molecule type" value="Genomic_DNA"/>
</dbReference>
<dbReference type="AlphaFoldDB" id="A0A9Q1QB97"/>
<evidence type="ECO:0000256" key="4">
    <source>
        <dbReference type="ARBA" id="ARBA00022967"/>
    </source>
</evidence>
<keyword evidence="4" id="KW-1278">Translocase</keyword>
<evidence type="ECO:0000256" key="2">
    <source>
        <dbReference type="ARBA" id="ARBA00022448"/>
    </source>
</evidence>
<dbReference type="InterPro" id="IPR001750">
    <property type="entry name" value="ND/Mrp_TM"/>
</dbReference>